<keyword evidence="1" id="KW-0812">Transmembrane</keyword>
<dbReference type="STRING" id="1182571.QR90_13415"/>
<evidence type="ECO:0000313" key="3">
    <source>
        <dbReference type="Proteomes" id="UP000030634"/>
    </source>
</evidence>
<dbReference type="RefSeq" id="WP_039685291.1">
    <property type="nucleotide sequence ID" value="NZ_CP010028.1"/>
</dbReference>
<evidence type="ECO:0000313" key="2">
    <source>
        <dbReference type="EMBL" id="AIZ45858.1"/>
    </source>
</evidence>
<dbReference type="HOGENOM" id="CLU_1508241_0_0_0"/>
<dbReference type="Proteomes" id="UP000030634">
    <property type="component" value="Chromosome"/>
</dbReference>
<dbReference type="KEGG" id="dsw:QR90_13415"/>
<dbReference type="AlphaFoldDB" id="A0A0A7KMM8"/>
<dbReference type="EMBL" id="CP010028">
    <property type="protein sequence ID" value="AIZ45858.1"/>
    <property type="molecule type" value="Genomic_DNA"/>
</dbReference>
<keyword evidence="1" id="KW-1133">Transmembrane helix</keyword>
<evidence type="ECO:0008006" key="4">
    <source>
        <dbReference type="Google" id="ProtNLM"/>
    </source>
</evidence>
<keyword evidence="1" id="KW-0472">Membrane</keyword>
<sequence>MGIYLICLIVGGVLFGLSLLGGADHDVGGPDLSAEHPGADHAGAGDVASWFTLRALVSFVTFFGLAGVLGGVAGVSGRVQFGMALVCGLAVGGFTAYLFRLARTRGEISGGAGRLAGRTGEVLVSPAPGRPGRVAVTISGQVTQLAAQSDDVLRPGDAVIVIGQEAGVLDVKRWDGA</sequence>
<dbReference type="SUPFAM" id="SSF141322">
    <property type="entry name" value="NfeD domain-like"/>
    <property type="match status" value="1"/>
</dbReference>
<proteinExistence type="predicted"/>
<feature type="transmembrane region" description="Helical" evidence="1">
    <location>
        <begin position="47"/>
        <end position="69"/>
    </location>
</feature>
<name>A0A0A7KMM8_9DEIO</name>
<accession>A0A0A7KMM8</accession>
<evidence type="ECO:0000256" key="1">
    <source>
        <dbReference type="SAM" id="Phobius"/>
    </source>
</evidence>
<reference evidence="3" key="1">
    <citation type="submission" date="2014-11" db="EMBL/GenBank/DDBJ databases">
        <title>Hymenobacter sp. DG25B genome submission.</title>
        <authorList>
            <person name="Jung H.-Y."/>
            <person name="Kim M.K."/>
            <person name="Srinivasan S."/>
            <person name="Lim S."/>
        </authorList>
    </citation>
    <scope>NUCLEOTIDE SEQUENCE [LARGE SCALE GENOMIC DNA]</scope>
    <source>
        <strain evidence="3">DY59</strain>
    </source>
</reference>
<protein>
    <recommendedName>
        <fullName evidence="4">NfeD-like C-terminal domain-containing protein</fullName>
    </recommendedName>
</protein>
<organism evidence="2 3">
    <name type="scientific">Deinococcus radiopugnans</name>
    <dbReference type="NCBI Taxonomy" id="57497"/>
    <lineage>
        <taxon>Bacteria</taxon>
        <taxon>Thermotogati</taxon>
        <taxon>Deinococcota</taxon>
        <taxon>Deinococci</taxon>
        <taxon>Deinococcales</taxon>
        <taxon>Deinococcaceae</taxon>
        <taxon>Deinococcus</taxon>
    </lineage>
</organism>
<feature type="transmembrane region" description="Helical" evidence="1">
    <location>
        <begin position="81"/>
        <end position="99"/>
    </location>
</feature>
<gene>
    <name evidence="2" type="ORF">QR90_13415</name>
</gene>